<dbReference type="Proteomes" id="UP000297527">
    <property type="component" value="Unassembled WGS sequence"/>
</dbReference>
<gene>
    <name evidence="4" type="ORF">BCON_0001g00220</name>
</gene>
<feature type="compositionally biased region" description="Polar residues" evidence="2">
    <location>
        <begin position="1011"/>
        <end position="1022"/>
    </location>
</feature>
<dbReference type="EMBL" id="PQXN01000001">
    <property type="protein sequence ID" value="TGO65708.1"/>
    <property type="molecule type" value="Genomic_DNA"/>
</dbReference>
<dbReference type="InterPro" id="IPR039327">
    <property type="entry name" value="CON7-like"/>
</dbReference>
<feature type="region of interest" description="Disordered" evidence="2">
    <location>
        <begin position="543"/>
        <end position="567"/>
    </location>
</feature>
<dbReference type="OrthoDB" id="5431013at2759"/>
<keyword evidence="1" id="KW-0539">Nucleus</keyword>
<comment type="caution">
    <text evidence="4">The sequence shown here is derived from an EMBL/GenBank/DDBJ whole genome shotgun (WGS) entry which is preliminary data.</text>
</comment>
<dbReference type="SUPFAM" id="SSF57701">
    <property type="entry name" value="Zn2/Cys6 DNA-binding domain"/>
    <property type="match status" value="1"/>
</dbReference>
<sequence length="1342" mass="148124">MALEVIGGIASILQLAGTVYTISKTLYEVGEALSNAPSDIQDLARDLETFSDELHLLSTLLHGKDGRYADQVYRLTAKIIGDCATICTKIDRIIRKLRSGSVLAKIKWLYKEKEIMKLLARLRDLKLSLMGTLSVLSALRADNMMDSLGINNPSLIGGPNRHGLSTETRMQVEDTRLKLAGMSMKDTTGASSGSKSLLPSSASLVSGGSSSTLSTSATSATYVGLPITRVPSTTSFSAPSFISMAVVPNSMPPIINTQANQSVDSFHSALSYQNQDSQDPEIQQSLTPTDPTHALSSSSSSLPQPTPLQETRHPIAKACHECRKKKRKCDGKLPCKQCTSQSGSGDGVITTPQLEITHAMPPSQSDQLGASNTRLGNDCDYDPLQMNSSLRRDDAKSLERRMKQVESFLKPEDPNHVPVIPQFVIVSDRHDKPSFSAEESRQLDTSVSKSLKSWRDEMALSAMKHFNMNTIDAEEWAKHLPIPSSVSAATKPTNQAETSPHPRVENKPQEIGRDRLEADFKEAPSPSDANNHLQIFTPPEAFRYSSSSQHSPVFAEHSSIKSDSPESQNHQINAVLSSSMGGEAHFSEFGDDGPLLEEVDGYDASPTYSPASPVYSSMEADNSPIQADTTLLSFTGGKKCPNDSKFMDESAIVYDWLLADEKMMIPISPKSTALKSNDVMEHHGYDTNFTEQANLSSQVQSSFGLGSLGTPSAQIRHTATQPNNPDPSRCLPRKLDLLGHGMQLRLLEDQNNRRLEMAKREQQNSYQHLLEKSHQANLGSALPKLDIPANELAHRDYQRQLLLIEKENKDRLTMTQQKQQIQNSMLPSNSVAPNCQPETSIANDNFFGGDRSAELNHFPYSTSNLFGIPAQLRPVGLRFAQSEHFSQLNNPSCTTPSVVPQVNQNFTAVQARPPHETSQQHQKPQSSTQQTQPIQMQLQIQQQQLQQLQQQQQMVRLSPHRCLGVTERVTGVDSGRWHNADACQSMEISANILSGLYELGTEDLLPKTQPQEIQMQSQASQETYKRDGQPSYPSISPCGKSEPCGRMELPPDYTDDISGQLLKSPKSDESNNISTFHFQNKVSNKGPGGFWVRGFINVKSFDAVILSNLEQYLNRERVYTTSEAGSIPLFANLDWSATLYKERIALRRQMFPRAASSIQKILDVLAVMEETIGLKIGAIAWACLLGAVENLLSHGTNWTVDSQIRIITEMSEIVSIIARYTVMENIYAQWKGMTLDKDYEQSLINLSTHVLIYLGAFVPSLSESSMNADMKPYFDKIIEADTACRGFTVIVSSKNTAIDRKRSFEEFLDDSDDTVDSDGTILGVDGNDEVNNMPSSAKRIKI</sequence>
<feature type="compositionally biased region" description="Polar residues" evidence="2">
    <location>
        <begin position="484"/>
        <end position="498"/>
    </location>
</feature>
<dbReference type="PROSITE" id="PS50048">
    <property type="entry name" value="ZN2_CY6_FUNGAL_2"/>
    <property type="match status" value="1"/>
</dbReference>
<feature type="region of interest" description="Disordered" evidence="2">
    <location>
        <begin position="910"/>
        <end position="935"/>
    </location>
</feature>
<dbReference type="InterPro" id="IPR036864">
    <property type="entry name" value="Zn2-C6_fun-type_DNA-bd_sf"/>
</dbReference>
<name>A0A4Z1IW73_9HELO</name>
<keyword evidence="5" id="KW-1185">Reference proteome</keyword>
<protein>
    <recommendedName>
        <fullName evidence="3">Zn(2)-C6 fungal-type domain-containing protein</fullName>
    </recommendedName>
</protein>
<dbReference type="GO" id="GO:0000981">
    <property type="term" value="F:DNA-binding transcription factor activity, RNA polymerase II-specific"/>
    <property type="evidence" value="ECO:0007669"/>
    <property type="project" value="InterPro"/>
</dbReference>
<evidence type="ECO:0000256" key="2">
    <source>
        <dbReference type="SAM" id="MobiDB-lite"/>
    </source>
</evidence>
<dbReference type="GO" id="GO:0008270">
    <property type="term" value="F:zinc ion binding"/>
    <property type="evidence" value="ECO:0007669"/>
    <property type="project" value="InterPro"/>
</dbReference>
<organism evidence="4 5">
    <name type="scientific">Botryotinia convoluta</name>
    <dbReference type="NCBI Taxonomy" id="54673"/>
    <lineage>
        <taxon>Eukaryota</taxon>
        <taxon>Fungi</taxon>
        <taxon>Dikarya</taxon>
        <taxon>Ascomycota</taxon>
        <taxon>Pezizomycotina</taxon>
        <taxon>Leotiomycetes</taxon>
        <taxon>Helotiales</taxon>
        <taxon>Sclerotiniaceae</taxon>
        <taxon>Botryotinia</taxon>
    </lineage>
</organism>
<evidence type="ECO:0000313" key="5">
    <source>
        <dbReference type="Proteomes" id="UP000297527"/>
    </source>
</evidence>
<feature type="region of interest" description="Disordered" evidence="2">
    <location>
        <begin position="484"/>
        <end position="511"/>
    </location>
</feature>
<dbReference type="InterPro" id="IPR001138">
    <property type="entry name" value="Zn2Cys6_DnaBD"/>
</dbReference>
<dbReference type="Pfam" id="PF00172">
    <property type="entry name" value="Zn_clus"/>
    <property type="match status" value="1"/>
</dbReference>
<evidence type="ECO:0000256" key="1">
    <source>
        <dbReference type="ARBA" id="ARBA00023242"/>
    </source>
</evidence>
<dbReference type="PANTHER" id="PTHR36167">
    <property type="entry name" value="C2H2 FINGER DOMAIN TRANSCRIPTION FACTOR (EUROFUNG)-RELATED"/>
    <property type="match status" value="1"/>
</dbReference>
<dbReference type="CDD" id="cd00067">
    <property type="entry name" value="GAL4"/>
    <property type="match status" value="1"/>
</dbReference>
<feature type="compositionally biased region" description="Polar residues" evidence="2">
    <location>
        <begin position="272"/>
        <end position="290"/>
    </location>
</feature>
<dbReference type="PANTHER" id="PTHR36167:SF3">
    <property type="entry name" value="C2H2 FINGER DOMAIN TRANSCRIPTION FACTOR (EUROFUNG)-RELATED"/>
    <property type="match status" value="1"/>
</dbReference>
<dbReference type="SMART" id="SM00066">
    <property type="entry name" value="GAL4"/>
    <property type="match status" value="1"/>
</dbReference>
<evidence type="ECO:0000313" key="4">
    <source>
        <dbReference type="EMBL" id="TGO65708.1"/>
    </source>
</evidence>
<evidence type="ECO:0000259" key="3">
    <source>
        <dbReference type="PROSITE" id="PS50048"/>
    </source>
</evidence>
<feature type="compositionally biased region" description="Low complexity" evidence="2">
    <location>
        <begin position="919"/>
        <end position="935"/>
    </location>
</feature>
<feature type="region of interest" description="Disordered" evidence="2">
    <location>
        <begin position="272"/>
        <end position="312"/>
    </location>
</feature>
<feature type="domain" description="Zn(2)-C6 fungal-type" evidence="3">
    <location>
        <begin position="318"/>
        <end position="338"/>
    </location>
</feature>
<feature type="region of interest" description="Disordered" evidence="2">
    <location>
        <begin position="1011"/>
        <end position="1050"/>
    </location>
</feature>
<proteinExistence type="predicted"/>
<feature type="compositionally biased region" description="Basic and acidic residues" evidence="2">
    <location>
        <begin position="500"/>
        <end position="511"/>
    </location>
</feature>
<accession>A0A4Z1IW73</accession>
<dbReference type="Gene3D" id="4.10.240.10">
    <property type="entry name" value="Zn(2)-C6 fungal-type DNA-binding domain"/>
    <property type="match status" value="1"/>
</dbReference>
<reference evidence="4 5" key="1">
    <citation type="submission" date="2017-12" db="EMBL/GenBank/DDBJ databases">
        <title>Comparative genomics of Botrytis spp.</title>
        <authorList>
            <person name="Valero-Jimenez C.A."/>
            <person name="Tapia P."/>
            <person name="Veloso J."/>
            <person name="Silva-Moreno E."/>
            <person name="Staats M."/>
            <person name="Valdes J.H."/>
            <person name="Van Kan J.A.L."/>
        </authorList>
    </citation>
    <scope>NUCLEOTIDE SEQUENCE [LARGE SCALE GENOMIC DNA]</scope>
    <source>
        <strain evidence="4 5">MUCL11595</strain>
    </source>
</reference>